<evidence type="ECO:0000313" key="1">
    <source>
        <dbReference type="EMBL" id="KAK7265614.1"/>
    </source>
</evidence>
<gene>
    <name evidence="1" type="ORF">RJT34_33236</name>
</gene>
<comment type="caution">
    <text evidence="1">The sequence shown here is derived from an EMBL/GenBank/DDBJ whole genome shotgun (WGS) entry which is preliminary data.</text>
</comment>
<reference evidence="1 2" key="1">
    <citation type="submission" date="2024-01" db="EMBL/GenBank/DDBJ databases">
        <title>The genomes of 5 underutilized Papilionoideae crops provide insights into root nodulation and disease resistance.</title>
        <authorList>
            <person name="Yuan L."/>
        </authorList>
    </citation>
    <scope>NUCLEOTIDE SEQUENCE [LARGE SCALE GENOMIC DNA]</scope>
    <source>
        <strain evidence="1">LY-2023</strain>
        <tissue evidence="1">Leaf</tissue>
    </source>
</reference>
<dbReference type="Proteomes" id="UP001359559">
    <property type="component" value="Unassembled WGS sequence"/>
</dbReference>
<dbReference type="AlphaFoldDB" id="A0AAN9I5B6"/>
<dbReference type="EMBL" id="JAYKXN010000008">
    <property type="protein sequence ID" value="KAK7265614.1"/>
    <property type="molecule type" value="Genomic_DNA"/>
</dbReference>
<dbReference type="PANTHER" id="PTHR36795:SF3">
    <property type="match status" value="1"/>
</dbReference>
<accession>A0AAN9I5B6</accession>
<keyword evidence="2" id="KW-1185">Reference proteome</keyword>
<evidence type="ECO:0000313" key="2">
    <source>
        <dbReference type="Proteomes" id="UP001359559"/>
    </source>
</evidence>
<organism evidence="1 2">
    <name type="scientific">Clitoria ternatea</name>
    <name type="common">Butterfly pea</name>
    <dbReference type="NCBI Taxonomy" id="43366"/>
    <lineage>
        <taxon>Eukaryota</taxon>
        <taxon>Viridiplantae</taxon>
        <taxon>Streptophyta</taxon>
        <taxon>Embryophyta</taxon>
        <taxon>Tracheophyta</taxon>
        <taxon>Spermatophyta</taxon>
        <taxon>Magnoliopsida</taxon>
        <taxon>eudicotyledons</taxon>
        <taxon>Gunneridae</taxon>
        <taxon>Pentapetalae</taxon>
        <taxon>rosids</taxon>
        <taxon>fabids</taxon>
        <taxon>Fabales</taxon>
        <taxon>Fabaceae</taxon>
        <taxon>Papilionoideae</taxon>
        <taxon>50 kb inversion clade</taxon>
        <taxon>NPAAA clade</taxon>
        <taxon>indigoferoid/millettioid clade</taxon>
        <taxon>Phaseoleae</taxon>
        <taxon>Clitoria</taxon>
    </lineage>
</organism>
<dbReference type="PANTHER" id="PTHR36795">
    <property type="entry name" value="OS01G0938400 PROTEIN"/>
    <property type="match status" value="1"/>
</dbReference>
<sequence length="107" mass="12441">MASVSYRRLRNEEEEVKRAKAWLKLRALAGRRRPRLCVAGLRKFFLRKRTKFVSRFRVSWLKAFKKFKNGKTHINDLFGGNFLLMQANLSTPFQCAHKPSIAALSAT</sequence>
<protein>
    <submittedName>
        <fullName evidence="1">Uncharacterized protein</fullName>
    </submittedName>
</protein>
<proteinExistence type="predicted"/>
<name>A0AAN9I5B6_CLITE</name>